<gene>
    <name evidence="1" type="ORF">PDENDC454_28030</name>
</gene>
<dbReference type="EMBL" id="AHKH01000192">
    <property type="protein sequence ID" value="EHQ58907.1"/>
    <property type="molecule type" value="Genomic_DNA"/>
</dbReference>
<dbReference type="Proteomes" id="UP000003900">
    <property type="component" value="Unassembled WGS sequence"/>
</dbReference>
<evidence type="ECO:0000313" key="2">
    <source>
        <dbReference type="Proteomes" id="UP000003900"/>
    </source>
</evidence>
<comment type="caution">
    <text evidence="1">The sequence shown here is derived from an EMBL/GenBank/DDBJ whole genome shotgun (WGS) entry which is preliminary data.</text>
</comment>
<feature type="non-terminal residue" evidence="1">
    <location>
        <position position="291"/>
    </location>
</feature>
<proteinExistence type="predicted"/>
<organism evidence="1 2">
    <name type="scientific">Paenibacillus dendritiformis C454</name>
    <dbReference type="NCBI Taxonomy" id="1131935"/>
    <lineage>
        <taxon>Bacteria</taxon>
        <taxon>Bacillati</taxon>
        <taxon>Bacillota</taxon>
        <taxon>Bacilli</taxon>
        <taxon>Bacillales</taxon>
        <taxon>Paenibacillaceae</taxon>
        <taxon>Paenibacillus</taxon>
    </lineage>
</organism>
<dbReference type="AlphaFoldDB" id="H3SPU5"/>
<sequence length="291" mass="32690">KPFTPQQRSMLAFETELSAHPVDGSNPDTLFMGDDGLPYVLEKWAKFAITDEFVFGYNNKGDGFKRVEIIGKFPNAQLAYMQKFNGMLLTEGNWAAGADRFNIETNRPYVTIANTDSGWGQDYNPTQDEIKAYFLGWRMYQEGSRETPYTSGKRQWFKINKPSDSSVADTPTTSYPEWTPYRLQYLKAKPTVEPVRNYELGATLSAGSNMVEVGSGIVIRESVSAWNKDGNFYINASGSPLKYRCASIADVFHHHTKDYKWTLRQRPPTDSDIALGTGFASITNASGFDPT</sequence>
<protein>
    <submittedName>
        <fullName evidence="1">Uncharacterized protein</fullName>
    </submittedName>
</protein>
<accession>H3SPU5</accession>
<reference evidence="1 2" key="1">
    <citation type="journal article" date="2012" name="J. Bacteriol.">
        <title>Genome Sequence of the Pattern-Forming Social Bacterium Paenibacillus dendritiformis C454 Chiral Morphotype.</title>
        <authorList>
            <person name="Sirota-Madi A."/>
            <person name="Olender T."/>
            <person name="Helman Y."/>
            <person name="Brainis I."/>
            <person name="Finkelshtein A."/>
            <person name="Roth D."/>
            <person name="Hagai E."/>
            <person name="Leshkowitz D."/>
            <person name="Brodsky L."/>
            <person name="Galatenko V."/>
            <person name="Nikolaev V."/>
            <person name="Gutnick D.L."/>
            <person name="Lancet D."/>
            <person name="Ben-Jacob E."/>
        </authorList>
    </citation>
    <scope>NUCLEOTIDE SEQUENCE [LARGE SCALE GENOMIC DNA]</scope>
    <source>
        <strain evidence="1 2">C454</strain>
    </source>
</reference>
<keyword evidence="2" id="KW-1185">Reference proteome</keyword>
<feature type="non-terminal residue" evidence="1">
    <location>
        <position position="1"/>
    </location>
</feature>
<evidence type="ECO:0000313" key="1">
    <source>
        <dbReference type="EMBL" id="EHQ58907.1"/>
    </source>
</evidence>
<name>H3SPU5_9BACL</name>